<proteinExistence type="predicted"/>
<evidence type="ECO:0000256" key="1">
    <source>
        <dbReference type="ARBA" id="ARBA00022737"/>
    </source>
</evidence>
<accession>A0A395JI75</accession>
<dbReference type="SUPFAM" id="SSF48452">
    <property type="entry name" value="TPR-like"/>
    <property type="match status" value="1"/>
</dbReference>
<dbReference type="InterPro" id="IPR051685">
    <property type="entry name" value="Ycf3/AcsC/BcsC/TPR_MFPF"/>
</dbReference>
<reference evidence="5 6" key="1">
    <citation type="submission" date="2018-06" db="EMBL/GenBank/DDBJ databases">
        <title>Genomic Encyclopedia of Type Strains, Phase IV (KMG-IV): sequencing the most valuable type-strain genomes for metagenomic binning, comparative biology and taxonomic classification.</title>
        <authorList>
            <person name="Goeker M."/>
        </authorList>
    </citation>
    <scope>NUCLEOTIDE SEQUENCE [LARGE SCALE GENOMIC DNA]</scope>
    <source>
        <strain evidence="5 6">DSM 24032</strain>
    </source>
</reference>
<keyword evidence="6" id="KW-1185">Reference proteome</keyword>
<dbReference type="InterPro" id="IPR011990">
    <property type="entry name" value="TPR-like_helical_dom_sf"/>
</dbReference>
<gene>
    <name evidence="5" type="ORF">DFR28_104217</name>
</gene>
<dbReference type="SMART" id="SM00028">
    <property type="entry name" value="TPR"/>
    <property type="match status" value="2"/>
</dbReference>
<dbReference type="Proteomes" id="UP000253083">
    <property type="component" value="Unassembled WGS sequence"/>
</dbReference>
<comment type="caution">
    <text evidence="5">The sequence shown here is derived from an EMBL/GenBank/DDBJ whole genome shotgun (WGS) entry which is preliminary data.</text>
</comment>
<evidence type="ECO:0000256" key="4">
    <source>
        <dbReference type="SAM" id="SignalP"/>
    </source>
</evidence>
<evidence type="ECO:0000313" key="6">
    <source>
        <dbReference type="Proteomes" id="UP000253083"/>
    </source>
</evidence>
<evidence type="ECO:0000256" key="3">
    <source>
        <dbReference type="PROSITE-ProRule" id="PRU00339"/>
    </source>
</evidence>
<dbReference type="NCBIfam" id="TIGR02521">
    <property type="entry name" value="type_IV_pilW"/>
    <property type="match status" value="1"/>
</dbReference>
<dbReference type="RefSeq" id="WP_170132119.1">
    <property type="nucleotide sequence ID" value="NZ_QNRT01000004.1"/>
</dbReference>
<feature type="signal peptide" evidence="4">
    <location>
        <begin position="1"/>
        <end position="28"/>
    </location>
</feature>
<dbReference type="InterPro" id="IPR013360">
    <property type="entry name" value="Pilus_4_PilW"/>
</dbReference>
<dbReference type="InterPro" id="IPR019734">
    <property type="entry name" value="TPR_rpt"/>
</dbReference>
<organism evidence="5 6">
    <name type="scientific">Arenicella xantha</name>
    <dbReference type="NCBI Taxonomy" id="644221"/>
    <lineage>
        <taxon>Bacteria</taxon>
        <taxon>Pseudomonadati</taxon>
        <taxon>Pseudomonadota</taxon>
        <taxon>Gammaproteobacteria</taxon>
        <taxon>Arenicellales</taxon>
        <taxon>Arenicellaceae</taxon>
        <taxon>Arenicella</taxon>
    </lineage>
</organism>
<feature type="chain" id="PRO_5017241120" evidence="4">
    <location>
        <begin position="29"/>
        <end position="263"/>
    </location>
</feature>
<dbReference type="PROSITE" id="PS50005">
    <property type="entry name" value="TPR"/>
    <property type="match status" value="1"/>
</dbReference>
<dbReference type="PANTHER" id="PTHR44943">
    <property type="entry name" value="CELLULOSE SYNTHASE OPERON PROTEIN C"/>
    <property type="match status" value="1"/>
</dbReference>
<protein>
    <submittedName>
        <fullName evidence="5">Type IV pilus assembly protein PilF</fullName>
    </submittedName>
</protein>
<keyword evidence="4" id="KW-0732">Signal</keyword>
<dbReference type="Gene3D" id="1.25.40.10">
    <property type="entry name" value="Tetratricopeptide repeat domain"/>
    <property type="match status" value="1"/>
</dbReference>
<sequence>MPTLKLFHQLFIRAAIGFSLLLFVSACTTTGGGSKQITKAQKSRADRAMVHTQLARGYLQQDQYATAKTQLERALSIDPTHSDSNYVMALLLLKLEQNREAEQFFARAVSSDRQNSPAAHDFGVFLCQIGKEREAVEYFEIAVSNPLFDKAQLSYMRAGECLLKIKDPVAEQYLKRALSINPRLRPALYQLALLKYEAGSYMSARAYIERYFAITKPQPGSLLLAYKIESQLNALDVAEGYRSKLLIEFPGSKEAGSVRQGRN</sequence>
<feature type="repeat" description="TPR" evidence="3">
    <location>
        <begin position="48"/>
        <end position="81"/>
    </location>
</feature>
<name>A0A395JI75_9GAMM</name>
<keyword evidence="2 3" id="KW-0802">TPR repeat</keyword>
<evidence type="ECO:0000313" key="5">
    <source>
        <dbReference type="EMBL" id="RBP49289.1"/>
    </source>
</evidence>
<dbReference type="Pfam" id="PF14559">
    <property type="entry name" value="TPR_19"/>
    <property type="match status" value="1"/>
</dbReference>
<keyword evidence="1" id="KW-0677">Repeat</keyword>
<dbReference type="PROSITE" id="PS51257">
    <property type="entry name" value="PROKAR_LIPOPROTEIN"/>
    <property type="match status" value="1"/>
</dbReference>
<dbReference type="AlphaFoldDB" id="A0A395JI75"/>
<dbReference type="EMBL" id="QNRT01000004">
    <property type="protein sequence ID" value="RBP49289.1"/>
    <property type="molecule type" value="Genomic_DNA"/>
</dbReference>
<dbReference type="PANTHER" id="PTHR44943:SF8">
    <property type="entry name" value="TPR REPEAT-CONTAINING PROTEIN MJ0263"/>
    <property type="match status" value="1"/>
</dbReference>
<evidence type="ECO:0000256" key="2">
    <source>
        <dbReference type="ARBA" id="ARBA00022803"/>
    </source>
</evidence>
<dbReference type="InParanoid" id="A0A395JI75"/>